<gene>
    <name evidence="3" type="ORF">N7G274_001784</name>
</gene>
<dbReference type="Gene3D" id="3.30.70.3490">
    <property type="match status" value="1"/>
</dbReference>
<dbReference type="InterPro" id="IPR000648">
    <property type="entry name" value="Oxysterol-bd"/>
</dbReference>
<accession>A0ABR4ANQ3</accession>
<dbReference type="Pfam" id="PF01237">
    <property type="entry name" value="Oxysterol_BP"/>
    <property type="match status" value="1"/>
</dbReference>
<keyword evidence="4" id="KW-1185">Reference proteome</keyword>
<dbReference type="PANTHER" id="PTHR10972">
    <property type="entry name" value="OXYSTEROL-BINDING PROTEIN-RELATED"/>
    <property type="match status" value="1"/>
</dbReference>
<evidence type="ECO:0000313" key="3">
    <source>
        <dbReference type="EMBL" id="KAL2046337.1"/>
    </source>
</evidence>
<feature type="compositionally biased region" description="Low complexity" evidence="2">
    <location>
        <begin position="274"/>
        <end position="291"/>
    </location>
</feature>
<evidence type="ECO:0000313" key="4">
    <source>
        <dbReference type="Proteomes" id="UP001590950"/>
    </source>
</evidence>
<dbReference type="SUPFAM" id="SSF144000">
    <property type="entry name" value="Oxysterol-binding protein-like"/>
    <property type="match status" value="1"/>
</dbReference>
<dbReference type="PANTHER" id="PTHR10972:SF184">
    <property type="entry name" value="OXYSTEROL-BINDING PROTEIN HOMOLOG 4-RELATED"/>
    <property type="match status" value="1"/>
</dbReference>
<comment type="similarity">
    <text evidence="1">Belongs to the OSBP family.</text>
</comment>
<sequence>MLPIPTSLTHHTNLPSFSQLQGYNAQKASFSRTIHIKQIGHALFTIPAYNESYLIPLPSLHIEGLIYGKPFVELNNCTYISSSSGYVAKIDYSGKGWVSGKKNSFTAVLYPQGKERDVLYTVEGQWSESFTIKAGSGHGLKKAEPIETYNAKTTKTTPLTVAPIEEQDPLESNRAWQTVAAAIMKSDMDTVHVEKSKIENSQRELRRKEAAEGREWQRRFFKRSSQASDPLFDQLAKFIPGERIEAEKTGGVWRFDESKKAERAGVGMGMPSGQAAPVAPLQQQPLAPAQP</sequence>
<proteinExistence type="inferred from homology"/>
<evidence type="ECO:0000256" key="1">
    <source>
        <dbReference type="ARBA" id="ARBA00008842"/>
    </source>
</evidence>
<evidence type="ECO:0008006" key="5">
    <source>
        <dbReference type="Google" id="ProtNLM"/>
    </source>
</evidence>
<organism evidence="3 4">
    <name type="scientific">Stereocaulon virgatum</name>
    <dbReference type="NCBI Taxonomy" id="373712"/>
    <lineage>
        <taxon>Eukaryota</taxon>
        <taxon>Fungi</taxon>
        <taxon>Dikarya</taxon>
        <taxon>Ascomycota</taxon>
        <taxon>Pezizomycotina</taxon>
        <taxon>Lecanoromycetes</taxon>
        <taxon>OSLEUM clade</taxon>
        <taxon>Lecanoromycetidae</taxon>
        <taxon>Lecanorales</taxon>
        <taxon>Lecanorineae</taxon>
        <taxon>Stereocaulaceae</taxon>
        <taxon>Stereocaulon</taxon>
    </lineage>
</organism>
<dbReference type="Gene3D" id="2.40.160.120">
    <property type="match status" value="1"/>
</dbReference>
<name>A0ABR4ANQ3_9LECA</name>
<feature type="region of interest" description="Disordered" evidence="2">
    <location>
        <begin position="265"/>
        <end position="291"/>
    </location>
</feature>
<evidence type="ECO:0000256" key="2">
    <source>
        <dbReference type="SAM" id="MobiDB-lite"/>
    </source>
</evidence>
<reference evidence="3 4" key="1">
    <citation type="submission" date="2024-09" db="EMBL/GenBank/DDBJ databases">
        <title>Rethinking Asexuality: The Enigmatic Case of Functional Sexual Genes in Lepraria (Stereocaulaceae).</title>
        <authorList>
            <person name="Doellman M."/>
            <person name="Sun Y."/>
            <person name="Barcenas-Pena A."/>
            <person name="Lumbsch H.T."/>
            <person name="Grewe F."/>
        </authorList>
    </citation>
    <scope>NUCLEOTIDE SEQUENCE [LARGE SCALE GENOMIC DNA]</scope>
    <source>
        <strain evidence="3 4">Mercado 3170</strain>
    </source>
</reference>
<comment type="caution">
    <text evidence="3">The sequence shown here is derived from an EMBL/GenBank/DDBJ whole genome shotgun (WGS) entry which is preliminary data.</text>
</comment>
<dbReference type="EMBL" id="JBEFKJ010000004">
    <property type="protein sequence ID" value="KAL2046337.1"/>
    <property type="molecule type" value="Genomic_DNA"/>
</dbReference>
<protein>
    <recommendedName>
        <fullName evidence="5">Oxysterol-binding protein</fullName>
    </recommendedName>
</protein>
<dbReference type="InterPro" id="IPR037239">
    <property type="entry name" value="OSBP_sf"/>
</dbReference>
<dbReference type="Proteomes" id="UP001590950">
    <property type="component" value="Unassembled WGS sequence"/>
</dbReference>